<proteinExistence type="predicted"/>
<gene>
    <name evidence="1" type="ORF">TCNE_LOCUS804</name>
</gene>
<accession>A0A183TX34</accession>
<reference evidence="3" key="1">
    <citation type="submission" date="2016-06" db="UniProtKB">
        <authorList>
            <consortium name="WormBaseParasite"/>
        </authorList>
    </citation>
    <scope>IDENTIFICATION</scope>
</reference>
<name>A0A183TX34_TOXCA</name>
<dbReference type="WBParaSite" id="TCNE_0000080301-mRNA-1">
    <property type="protein sequence ID" value="TCNE_0000080301-mRNA-1"/>
    <property type="gene ID" value="TCNE_0000080301"/>
</dbReference>
<sequence length="88" mass="10074">MAKVLGNRISIYAIAATETSMDDGENCKHHKEVILGHKRREQRVFEDTEAGCLRTFGLPCMPLCNQRRFPRAALWLSSRLLKCRALSR</sequence>
<protein>
    <submittedName>
        <fullName evidence="1 3">Uncharacterized protein</fullName>
    </submittedName>
</protein>
<keyword evidence="2" id="KW-1185">Reference proteome</keyword>
<reference evidence="1 2" key="2">
    <citation type="submission" date="2018-11" db="EMBL/GenBank/DDBJ databases">
        <authorList>
            <consortium name="Pathogen Informatics"/>
        </authorList>
    </citation>
    <scope>NUCLEOTIDE SEQUENCE [LARGE SCALE GENOMIC DNA]</scope>
</reference>
<evidence type="ECO:0000313" key="1">
    <source>
        <dbReference type="EMBL" id="VDM24894.1"/>
    </source>
</evidence>
<dbReference type="AlphaFoldDB" id="A0A183TX34"/>
<organism evidence="2 3">
    <name type="scientific">Toxocara canis</name>
    <name type="common">Canine roundworm</name>
    <dbReference type="NCBI Taxonomy" id="6265"/>
    <lineage>
        <taxon>Eukaryota</taxon>
        <taxon>Metazoa</taxon>
        <taxon>Ecdysozoa</taxon>
        <taxon>Nematoda</taxon>
        <taxon>Chromadorea</taxon>
        <taxon>Rhabditida</taxon>
        <taxon>Spirurina</taxon>
        <taxon>Ascaridomorpha</taxon>
        <taxon>Ascaridoidea</taxon>
        <taxon>Toxocaridae</taxon>
        <taxon>Toxocara</taxon>
    </lineage>
</organism>
<dbReference type="EMBL" id="UYWY01000458">
    <property type="protein sequence ID" value="VDM24894.1"/>
    <property type="molecule type" value="Genomic_DNA"/>
</dbReference>
<evidence type="ECO:0000313" key="3">
    <source>
        <dbReference type="WBParaSite" id="TCNE_0000080301-mRNA-1"/>
    </source>
</evidence>
<evidence type="ECO:0000313" key="2">
    <source>
        <dbReference type="Proteomes" id="UP000050794"/>
    </source>
</evidence>
<dbReference type="Proteomes" id="UP000050794">
    <property type="component" value="Unassembled WGS sequence"/>
</dbReference>